<keyword evidence="2" id="KW-1133">Transmembrane helix</keyword>
<evidence type="ECO:0000313" key="4">
    <source>
        <dbReference type="Proteomes" id="UP001358417"/>
    </source>
</evidence>
<dbReference type="Proteomes" id="UP001358417">
    <property type="component" value="Unassembled WGS sequence"/>
</dbReference>
<evidence type="ECO:0000313" key="3">
    <source>
        <dbReference type="EMBL" id="KAK5062766.1"/>
    </source>
</evidence>
<reference evidence="3 4" key="1">
    <citation type="submission" date="2023-08" db="EMBL/GenBank/DDBJ databases">
        <title>Black Yeasts Isolated from many extreme environments.</title>
        <authorList>
            <person name="Coleine C."/>
            <person name="Stajich J.E."/>
            <person name="Selbmann L."/>
        </authorList>
    </citation>
    <scope>NUCLEOTIDE SEQUENCE [LARGE SCALE GENOMIC DNA]</scope>
    <source>
        <strain evidence="3 4">CCFEE 5792</strain>
    </source>
</reference>
<accession>A0AAV9NN08</accession>
<keyword evidence="2" id="KW-0812">Transmembrane</keyword>
<dbReference type="RefSeq" id="XP_064711038.1">
    <property type="nucleotide sequence ID" value="XM_064848414.1"/>
</dbReference>
<evidence type="ECO:0000256" key="1">
    <source>
        <dbReference type="SAM" id="MobiDB-lite"/>
    </source>
</evidence>
<organism evidence="3 4">
    <name type="scientific">Exophiala bonariae</name>
    <dbReference type="NCBI Taxonomy" id="1690606"/>
    <lineage>
        <taxon>Eukaryota</taxon>
        <taxon>Fungi</taxon>
        <taxon>Dikarya</taxon>
        <taxon>Ascomycota</taxon>
        <taxon>Pezizomycotina</taxon>
        <taxon>Eurotiomycetes</taxon>
        <taxon>Chaetothyriomycetidae</taxon>
        <taxon>Chaetothyriales</taxon>
        <taxon>Herpotrichiellaceae</taxon>
        <taxon>Exophiala</taxon>
    </lineage>
</organism>
<comment type="caution">
    <text evidence="3">The sequence shown here is derived from an EMBL/GenBank/DDBJ whole genome shotgun (WGS) entry which is preliminary data.</text>
</comment>
<feature type="region of interest" description="Disordered" evidence="1">
    <location>
        <begin position="1"/>
        <end position="24"/>
    </location>
</feature>
<keyword evidence="4" id="KW-1185">Reference proteome</keyword>
<name>A0AAV9NN08_9EURO</name>
<gene>
    <name evidence="3" type="ORF">LTR84_004841</name>
</gene>
<protein>
    <submittedName>
        <fullName evidence="3">Uncharacterized protein</fullName>
    </submittedName>
</protein>
<feature type="transmembrane region" description="Helical" evidence="2">
    <location>
        <begin position="484"/>
        <end position="509"/>
    </location>
</feature>
<proteinExistence type="predicted"/>
<dbReference type="GeneID" id="89973019"/>
<dbReference type="EMBL" id="JAVRRD010000002">
    <property type="protein sequence ID" value="KAK5062766.1"/>
    <property type="molecule type" value="Genomic_DNA"/>
</dbReference>
<evidence type="ECO:0000256" key="2">
    <source>
        <dbReference type="SAM" id="Phobius"/>
    </source>
</evidence>
<sequence>MREPENAQLSRRQGPPVEDDESSVGMKILSSQERDLLVVASNLREEHDATRLNRRLYSRYHTQYISILHERYHSLPDSFKEHFRATTETLPENGIPSKYFGAMAIIAEQLSDERVGQPCTLRSITDLLRVKGFLNVREVDGQGRGSGDEVAGQLVYILMGWVTLMFAPTLPTVVQEGPSRVQLAIEDDQDENGVYLDSDTLIRHSVPFDEVSRLTLPTMLKTFGRLIPCSEAPTDERQVFQVAGNAFAGRILVSYINYRCLRKLSDINIVFTSAWSRHLEFDEFSRTIKIFKHPSACMVFCSGSVNRTAQKRGLAATLFSHYFRSHDDDEGDYSSLHDESIDGVSFFRELLLTYRVIFGQDGASAKLFRTEHEDLLSAFLTPHRIWHYLPWLRPLVLGRKPIRRQLSHSEVVDPLLLEVCGTQYTKAAIYRDLRAPSPRDQYLAAKEFPFFGDRLLKIQIFMQGEHPSDWKALINDRRDILRYWTFWAVMVIGAISILQSAIANILGILQVIY</sequence>
<keyword evidence="2" id="KW-0472">Membrane</keyword>
<dbReference type="AlphaFoldDB" id="A0AAV9NN08"/>